<organism evidence="10 11">
    <name type="scientific">Mytilus coruscus</name>
    <name type="common">Sea mussel</name>
    <dbReference type="NCBI Taxonomy" id="42192"/>
    <lineage>
        <taxon>Eukaryota</taxon>
        <taxon>Metazoa</taxon>
        <taxon>Spiralia</taxon>
        <taxon>Lophotrochozoa</taxon>
        <taxon>Mollusca</taxon>
        <taxon>Bivalvia</taxon>
        <taxon>Autobranchia</taxon>
        <taxon>Pteriomorphia</taxon>
        <taxon>Mytilida</taxon>
        <taxon>Mytiloidea</taxon>
        <taxon>Mytilidae</taxon>
        <taxon>Mytilinae</taxon>
        <taxon>Mytilus</taxon>
    </lineage>
</organism>
<gene>
    <name evidence="10" type="ORF">MCOR_1169</name>
</gene>
<evidence type="ECO:0000259" key="9">
    <source>
        <dbReference type="Pfam" id="PF16019"/>
    </source>
</evidence>
<evidence type="ECO:0000256" key="7">
    <source>
        <dbReference type="ARBA" id="ARBA00023163"/>
    </source>
</evidence>
<evidence type="ECO:0000256" key="2">
    <source>
        <dbReference type="ARBA" id="ARBA00008548"/>
    </source>
</evidence>
<comment type="similarity">
    <text evidence="2">Belongs to the AXUD1 family.</text>
</comment>
<dbReference type="OrthoDB" id="5946974at2759"/>
<accession>A0A6J7ZY63</accession>
<keyword evidence="7" id="KW-0804">Transcription</keyword>
<dbReference type="GO" id="GO:0006915">
    <property type="term" value="P:apoptotic process"/>
    <property type="evidence" value="ECO:0007669"/>
    <property type="project" value="UniProtKB-KW"/>
</dbReference>
<evidence type="ECO:0000256" key="1">
    <source>
        <dbReference type="ARBA" id="ARBA00004123"/>
    </source>
</evidence>
<dbReference type="PRINTS" id="PR02031">
    <property type="entry name" value="CYSSERRICHNP"/>
</dbReference>
<evidence type="ECO:0000313" key="11">
    <source>
        <dbReference type="Proteomes" id="UP000507470"/>
    </source>
</evidence>
<dbReference type="GO" id="GO:0043565">
    <property type="term" value="F:sequence-specific DNA binding"/>
    <property type="evidence" value="ECO:0007669"/>
    <property type="project" value="TreeGrafter"/>
</dbReference>
<dbReference type="GO" id="GO:0000981">
    <property type="term" value="F:DNA-binding transcription factor activity, RNA polymerase II-specific"/>
    <property type="evidence" value="ECO:0007669"/>
    <property type="project" value="TreeGrafter"/>
</dbReference>
<dbReference type="InterPro" id="IPR023260">
    <property type="entry name" value="Cys/Ser-rich_nuc_prot"/>
</dbReference>
<evidence type="ECO:0000256" key="6">
    <source>
        <dbReference type="ARBA" id="ARBA00023159"/>
    </source>
</evidence>
<keyword evidence="3" id="KW-0053">Apoptosis</keyword>
<dbReference type="EMBL" id="CACVKT020000204">
    <property type="protein sequence ID" value="CAC5357521.1"/>
    <property type="molecule type" value="Genomic_DNA"/>
</dbReference>
<dbReference type="PANTHER" id="PTHR13580:SF9">
    <property type="entry name" value="AXIN1 UP-REGULATED 1, ISOFORM A"/>
    <property type="match status" value="1"/>
</dbReference>
<dbReference type="PANTHER" id="PTHR13580">
    <property type="entry name" value="TGF-BETA INDUCED APOPTOSIS PROTEIN"/>
    <property type="match status" value="1"/>
</dbReference>
<proteinExistence type="inferred from homology"/>
<keyword evidence="11" id="KW-1185">Reference proteome</keyword>
<dbReference type="InterPro" id="IPR031972">
    <property type="entry name" value="CSRNP_N"/>
</dbReference>
<comment type="subcellular location">
    <subcellularLocation>
        <location evidence="1">Nucleus</location>
    </subcellularLocation>
</comment>
<evidence type="ECO:0000256" key="5">
    <source>
        <dbReference type="ARBA" id="ARBA00023125"/>
    </source>
</evidence>
<evidence type="ECO:0000256" key="3">
    <source>
        <dbReference type="ARBA" id="ARBA00022703"/>
    </source>
</evidence>
<feature type="domain" description="Cysteine/serine-rich nuclear protein N-terminal" evidence="9">
    <location>
        <begin position="16"/>
        <end position="217"/>
    </location>
</feature>
<dbReference type="GO" id="GO:0005634">
    <property type="term" value="C:nucleus"/>
    <property type="evidence" value="ECO:0007669"/>
    <property type="project" value="UniProtKB-SubCell"/>
</dbReference>
<protein>
    <submittedName>
        <fullName evidence="10">CSRNP</fullName>
    </submittedName>
</protein>
<dbReference type="Pfam" id="PF16019">
    <property type="entry name" value="CSRNP_N"/>
    <property type="match status" value="1"/>
</dbReference>
<keyword evidence="4" id="KW-0805">Transcription regulation</keyword>
<name>A0A6J7ZY63_MYTCO</name>
<reference evidence="10 11" key="1">
    <citation type="submission" date="2020-06" db="EMBL/GenBank/DDBJ databases">
        <authorList>
            <person name="Li R."/>
            <person name="Bekaert M."/>
        </authorList>
    </citation>
    <scope>NUCLEOTIDE SEQUENCE [LARGE SCALE GENOMIC DNA]</scope>
    <source>
        <strain evidence="11">wild</strain>
    </source>
</reference>
<sequence>MDNCMAAFGDLKVSKDEKNVRFKDVTVYYFPREQGFGCVPHEGGSTLGMSYGHTDFDTYSLVDHAKMRKRSYQSALGDSIEAKQKSETLTQNVSDETNKLEEEDWYYSTKRLKPEHRLTPAQRRLLLRQSSLIKVDRSEADDCKEIRDSRRKSGCNCKQMCDPDTCSCSVAGIECFVEDGSFPCRCSKSICRNPHGHIEYNPDKVQEHFTRTMERMKNYGDTDVQA</sequence>
<keyword evidence="6" id="KW-0010">Activator</keyword>
<keyword evidence="8" id="KW-0539">Nucleus</keyword>
<evidence type="ECO:0000256" key="8">
    <source>
        <dbReference type="ARBA" id="ARBA00023242"/>
    </source>
</evidence>
<keyword evidence="5" id="KW-0238">DNA-binding</keyword>
<evidence type="ECO:0000313" key="10">
    <source>
        <dbReference type="EMBL" id="CAC5357521.1"/>
    </source>
</evidence>
<dbReference type="Proteomes" id="UP000507470">
    <property type="component" value="Unassembled WGS sequence"/>
</dbReference>
<dbReference type="AlphaFoldDB" id="A0A6J7ZY63"/>
<evidence type="ECO:0000256" key="4">
    <source>
        <dbReference type="ARBA" id="ARBA00023015"/>
    </source>
</evidence>